<feature type="region of interest" description="Disordered" evidence="1">
    <location>
        <begin position="1"/>
        <end position="21"/>
    </location>
</feature>
<organism evidence="2 3">
    <name type="scientific">Mytilus edulis</name>
    <name type="common">Blue mussel</name>
    <dbReference type="NCBI Taxonomy" id="6550"/>
    <lineage>
        <taxon>Eukaryota</taxon>
        <taxon>Metazoa</taxon>
        <taxon>Spiralia</taxon>
        <taxon>Lophotrochozoa</taxon>
        <taxon>Mollusca</taxon>
        <taxon>Bivalvia</taxon>
        <taxon>Autobranchia</taxon>
        <taxon>Pteriomorphia</taxon>
        <taxon>Mytilida</taxon>
        <taxon>Mytiloidea</taxon>
        <taxon>Mytilidae</taxon>
        <taxon>Mytilinae</taxon>
        <taxon>Mytilus</taxon>
    </lineage>
</organism>
<gene>
    <name evidence="2" type="ORF">MEDL_39061</name>
</gene>
<dbReference type="AlphaFoldDB" id="A0A8S3T2I5"/>
<protein>
    <recommendedName>
        <fullName evidence="4">Retrotransposon gag domain-containing protein</fullName>
    </recommendedName>
</protein>
<dbReference type="EMBL" id="CAJPWZ010001865">
    <property type="protein sequence ID" value="CAG2226003.1"/>
    <property type="molecule type" value="Genomic_DNA"/>
</dbReference>
<reference evidence="2" key="1">
    <citation type="submission" date="2021-03" db="EMBL/GenBank/DDBJ databases">
        <authorList>
            <person name="Bekaert M."/>
        </authorList>
    </citation>
    <scope>NUCLEOTIDE SEQUENCE</scope>
</reference>
<evidence type="ECO:0000256" key="1">
    <source>
        <dbReference type="SAM" id="MobiDB-lite"/>
    </source>
</evidence>
<keyword evidence="3" id="KW-1185">Reference proteome</keyword>
<dbReference type="Proteomes" id="UP000683360">
    <property type="component" value="Unassembled WGS sequence"/>
</dbReference>
<evidence type="ECO:0008006" key="4">
    <source>
        <dbReference type="Google" id="ProtNLM"/>
    </source>
</evidence>
<name>A0A8S3T2I5_MYTED</name>
<comment type="caution">
    <text evidence="2">The sequence shown here is derived from an EMBL/GenBank/DDBJ whole genome shotgun (WGS) entry which is preliminary data.</text>
</comment>
<dbReference type="OrthoDB" id="2426847at2759"/>
<evidence type="ECO:0000313" key="2">
    <source>
        <dbReference type="EMBL" id="CAG2226003.1"/>
    </source>
</evidence>
<accession>A0A8S3T2I5</accession>
<sequence length="269" mass="29963">MLKATEKPTKPGKTPLNYSKEAEHHKVDTAFYQLNILPEEEELVVNHQFEHKLPEREDTTIPFDQDPWTLPPQYSCDQPTGPIPVNNPFIPSIISTPLRTLQPTRDTNTWTSATTLSWNSIGGKKKLSLPDLQTPSHFSSNTATASLAVVTAATTVPASSASTIAVSTTSAPPSTTTLSASAGRTKVPSLNIFNMSSILKIEKFNGDNSQNPETWLNTFRQYCSCYDLSKQKSAESFPFHLEDHARIWYDTVSATTKSNLYDWWNSHLF</sequence>
<proteinExistence type="predicted"/>
<evidence type="ECO:0000313" key="3">
    <source>
        <dbReference type="Proteomes" id="UP000683360"/>
    </source>
</evidence>